<protein>
    <submittedName>
        <fullName evidence="3">Uncharacterized protein</fullName>
    </submittedName>
</protein>
<keyword evidence="2" id="KW-0812">Transmembrane</keyword>
<dbReference type="EMBL" id="JAULJE010000021">
    <property type="protein sequence ID" value="KAK1330088.1"/>
    <property type="molecule type" value="Genomic_DNA"/>
</dbReference>
<comment type="caution">
    <text evidence="3">The sequence shown here is derived from an EMBL/GenBank/DDBJ whole genome shotgun (WGS) entry which is preliminary data.</text>
</comment>
<reference evidence="3" key="1">
    <citation type="submission" date="2023-06" db="EMBL/GenBank/DDBJ databases">
        <title>Reference genome for the Northern bat (Eptesicus nilssonii), a most northern bat species.</title>
        <authorList>
            <person name="Laine V.N."/>
            <person name="Pulliainen A.T."/>
            <person name="Lilley T.M."/>
        </authorList>
    </citation>
    <scope>NUCLEOTIDE SEQUENCE</scope>
    <source>
        <strain evidence="3">BLF_Eptnil</strain>
        <tissue evidence="3">Kidney</tissue>
    </source>
</reference>
<sequence>MGQKPSSAFNPSLNLNIFFHKMGLLVPPPRRRRTSSKRPTTPPASGCAGVPAREPARDHVGRRRPRRNAGGAARGPPEPLPRGRRRKWGRQHADLAVCRSAGVLSGRCFGIWLLGFSFGIFSTSSTFLTLVCCHGIYDFRQWLITSMELGWSS</sequence>
<keyword evidence="2" id="KW-1133">Transmembrane helix</keyword>
<evidence type="ECO:0000313" key="3">
    <source>
        <dbReference type="EMBL" id="KAK1330088.1"/>
    </source>
</evidence>
<feature type="transmembrane region" description="Helical" evidence="2">
    <location>
        <begin position="109"/>
        <end position="137"/>
    </location>
</feature>
<evidence type="ECO:0000313" key="4">
    <source>
        <dbReference type="Proteomes" id="UP001177744"/>
    </source>
</evidence>
<feature type="region of interest" description="Disordered" evidence="1">
    <location>
        <begin position="26"/>
        <end position="87"/>
    </location>
</feature>
<dbReference type="AlphaFoldDB" id="A0AA40LFV7"/>
<dbReference type="Proteomes" id="UP001177744">
    <property type="component" value="Unassembled WGS sequence"/>
</dbReference>
<organism evidence="3 4">
    <name type="scientific">Cnephaeus nilssonii</name>
    <name type="common">Northern bat</name>
    <name type="synonym">Eptesicus nilssonii</name>
    <dbReference type="NCBI Taxonomy" id="3371016"/>
    <lineage>
        <taxon>Eukaryota</taxon>
        <taxon>Metazoa</taxon>
        <taxon>Chordata</taxon>
        <taxon>Craniata</taxon>
        <taxon>Vertebrata</taxon>
        <taxon>Euteleostomi</taxon>
        <taxon>Mammalia</taxon>
        <taxon>Eutheria</taxon>
        <taxon>Laurasiatheria</taxon>
        <taxon>Chiroptera</taxon>
        <taxon>Yangochiroptera</taxon>
        <taxon>Vespertilionidae</taxon>
        <taxon>Cnephaeus</taxon>
    </lineage>
</organism>
<proteinExistence type="predicted"/>
<evidence type="ECO:0000256" key="2">
    <source>
        <dbReference type="SAM" id="Phobius"/>
    </source>
</evidence>
<keyword evidence="2" id="KW-0472">Membrane</keyword>
<keyword evidence="4" id="KW-1185">Reference proteome</keyword>
<name>A0AA40LFV7_CNENI</name>
<evidence type="ECO:0000256" key="1">
    <source>
        <dbReference type="SAM" id="MobiDB-lite"/>
    </source>
</evidence>
<gene>
    <name evidence="3" type="ORF">QTO34_010274</name>
</gene>
<accession>A0AA40LFV7</accession>